<dbReference type="PANTHER" id="PTHR30213:SF0">
    <property type="entry name" value="UPF0761 MEMBRANE PROTEIN YIHY"/>
    <property type="match status" value="1"/>
</dbReference>
<keyword evidence="3 6" id="KW-0812">Transmembrane</keyword>
<dbReference type="RefSeq" id="WP_090217270.1">
    <property type="nucleotide sequence ID" value="NZ_FMWG01000003.1"/>
</dbReference>
<feature type="transmembrane region" description="Helical" evidence="6">
    <location>
        <begin position="248"/>
        <end position="270"/>
    </location>
</feature>
<reference evidence="7 8" key="1">
    <citation type="submission" date="2016-10" db="EMBL/GenBank/DDBJ databases">
        <authorList>
            <person name="de Groot N.N."/>
        </authorList>
    </citation>
    <scope>NUCLEOTIDE SEQUENCE [LARGE SCALE GENOMIC DNA]</scope>
    <source>
        <strain evidence="7 8">U95</strain>
    </source>
</reference>
<feature type="transmembrane region" description="Helical" evidence="6">
    <location>
        <begin position="185"/>
        <end position="206"/>
    </location>
</feature>
<comment type="subcellular location">
    <subcellularLocation>
        <location evidence="1">Cell membrane</location>
        <topology evidence="1">Multi-pass membrane protein</topology>
    </subcellularLocation>
</comment>
<evidence type="ECO:0000313" key="7">
    <source>
        <dbReference type="EMBL" id="SCZ58019.1"/>
    </source>
</evidence>
<dbReference type="AlphaFoldDB" id="A0A1G5Q9R6"/>
<dbReference type="NCBIfam" id="TIGR00765">
    <property type="entry name" value="yihY_not_rbn"/>
    <property type="match status" value="1"/>
</dbReference>
<dbReference type="Proteomes" id="UP000198767">
    <property type="component" value="Unassembled WGS sequence"/>
</dbReference>
<evidence type="ECO:0000256" key="6">
    <source>
        <dbReference type="SAM" id="Phobius"/>
    </source>
</evidence>
<protein>
    <submittedName>
        <fullName evidence="7">Membrane protein</fullName>
    </submittedName>
</protein>
<keyword evidence="8" id="KW-1185">Reference proteome</keyword>
<accession>A0A1G5Q9R6</accession>
<sequence>MLYLASALVEAARRFNAKNSWVLSSHIAMSMMLALFPFVLFTVALASAFTDLFSQTMNKDEVLELIFGAWPQTVADPIVREVKAVLQGSSLSLATFGGVFAVYFASNGVDAIRLAIVSAYHETEARPFWLSRMICVLLVIAGGITLLSAVVFEVVLPFYAQTLSGYLQDLAPIVNWQLGAGWENGLNGILVMTLPLIAVAVCHLVLPVQRPKWIWILPGVVLTYLLCWLASAAFSVYVSRFAEYSTTYAGLAGAMAALVFLYLNAAILIFGAEFNGALMDQNRGERRE</sequence>
<dbReference type="PANTHER" id="PTHR30213">
    <property type="entry name" value="INNER MEMBRANE PROTEIN YHJD"/>
    <property type="match status" value="1"/>
</dbReference>
<proteinExistence type="predicted"/>
<organism evidence="7 8">
    <name type="scientific">Epibacterium ulvae</name>
    <dbReference type="NCBI Taxonomy" id="1156985"/>
    <lineage>
        <taxon>Bacteria</taxon>
        <taxon>Pseudomonadati</taxon>
        <taxon>Pseudomonadota</taxon>
        <taxon>Alphaproteobacteria</taxon>
        <taxon>Rhodobacterales</taxon>
        <taxon>Roseobacteraceae</taxon>
        <taxon>Epibacterium</taxon>
    </lineage>
</organism>
<dbReference type="PIRSF" id="PIRSF035875">
    <property type="entry name" value="RNase_BN"/>
    <property type="match status" value="1"/>
</dbReference>
<dbReference type="OrthoDB" id="7163777at2"/>
<keyword evidence="2" id="KW-1003">Cell membrane</keyword>
<feature type="transmembrane region" description="Helical" evidence="6">
    <location>
        <begin position="213"/>
        <end position="236"/>
    </location>
</feature>
<dbReference type="EMBL" id="FMWG01000003">
    <property type="protein sequence ID" value="SCZ58019.1"/>
    <property type="molecule type" value="Genomic_DNA"/>
</dbReference>
<evidence type="ECO:0000256" key="2">
    <source>
        <dbReference type="ARBA" id="ARBA00022475"/>
    </source>
</evidence>
<evidence type="ECO:0000313" key="8">
    <source>
        <dbReference type="Proteomes" id="UP000198767"/>
    </source>
</evidence>
<keyword evidence="5 6" id="KW-0472">Membrane</keyword>
<gene>
    <name evidence="7" type="ORF">SAMN04488118_103197</name>
</gene>
<name>A0A1G5Q9R6_9RHOB</name>
<dbReference type="STRING" id="1156985.SAMN04488118_103197"/>
<keyword evidence="4 6" id="KW-1133">Transmembrane helix</keyword>
<dbReference type="InterPro" id="IPR017039">
    <property type="entry name" value="Virul_fac_BrkB"/>
</dbReference>
<evidence type="ECO:0000256" key="1">
    <source>
        <dbReference type="ARBA" id="ARBA00004651"/>
    </source>
</evidence>
<dbReference type="GO" id="GO:0005886">
    <property type="term" value="C:plasma membrane"/>
    <property type="evidence" value="ECO:0007669"/>
    <property type="project" value="UniProtKB-SubCell"/>
</dbReference>
<evidence type="ECO:0000256" key="4">
    <source>
        <dbReference type="ARBA" id="ARBA00022989"/>
    </source>
</evidence>
<evidence type="ECO:0000256" key="5">
    <source>
        <dbReference type="ARBA" id="ARBA00023136"/>
    </source>
</evidence>
<feature type="transmembrane region" description="Helical" evidence="6">
    <location>
        <begin position="134"/>
        <end position="160"/>
    </location>
</feature>
<feature type="transmembrane region" description="Helical" evidence="6">
    <location>
        <begin position="27"/>
        <end position="49"/>
    </location>
</feature>
<dbReference type="Pfam" id="PF03631">
    <property type="entry name" value="Virul_fac_BrkB"/>
    <property type="match status" value="1"/>
</dbReference>
<evidence type="ECO:0000256" key="3">
    <source>
        <dbReference type="ARBA" id="ARBA00022692"/>
    </source>
</evidence>